<dbReference type="InterPro" id="IPR005225">
    <property type="entry name" value="Small_GTP-bd"/>
</dbReference>
<evidence type="ECO:0000256" key="4">
    <source>
        <dbReference type="ARBA" id="ARBA00022737"/>
    </source>
</evidence>
<evidence type="ECO:0000256" key="8">
    <source>
        <dbReference type="HAMAP-Rule" id="MF_00195"/>
    </source>
</evidence>
<keyword evidence="5 8" id="KW-0547">Nucleotide-binding</keyword>
<evidence type="ECO:0000256" key="2">
    <source>
        <dbReference type="ARBA" id="ARBA00020953"/>
    </source>
</evidence>
<dbReference type="PRINTS" id="PR00326">
    <property type="entry name" value="GTP1OBG"/>
</dbReference>
<reference evidence="13 14" key="1">
    <citation type="submission" date="2020-08" db="EMBL/GenBank/DDBJ databases">
        <title>Genomic Encyclopedia of Type Strains, Phase IV (KMG-IV): sequencing the most valuable type-strain genomes for metagenomic binning, comparative biology and taxonomic classification.</title>
        <authorList>
            <person name="Goeker M."/>
        </authorList>
    </citation>
    <scope>NUCLEOTIDE SEQUENCE [LARGE SCALE GENOMIC DNA]</scope>
    <source>
        <strain evidence="13 14">DSM 29007</strain>
    </source>
</reference>
<evidence type="ECO:0000259" key="12">
    <source>
        <dbReference type="PROSITE" id="PS51712"/>
    </source>
</evidence>
<feature type="binding site" evidence="8">
    <location>
        <begin position="120"/>
        <end position="123"/>
    </location>
    <ligand>
        <name>GTP</name>
        <dbReference type="ChEBI" id="CHEBI:37565"/>
        <label>1</label>
    </ligand>
</feature>
<feature type="binding site" evidence="8">
    <location>
        <begin position="183"/>
        <end position="190"/>
    </location>
    <ligand>
        <name>GTP</name>
        <dbReference type="ChEBI" id="CHEBI:37565"/>
        <label>2</label>
    </ligand>
</feature>
<evidence type="ECO:0000256" key="7">
    <source>
        <dbReference type="ARBA" id="ARBA00032345"/>
    </source>
</evidence>
<feature type="domain" description="EngA-type G" evidence="12">
    <location>
        <begin position="177"/>
        <end position="352"/>
    </location>
</feature>
<dbReference type="PIRSF" id="PIRSF006485">
    <property type="entry name" value="GTP-binding_EngA"/>
    <property type="match status" value="1"/>
</dbReference>
<comment type="caution">
    <text evidence="13">The sequence shown here is derived from an EMBL/GenBank/DDBJ whole genome shotgun (WGS) entry which is preliminary data.</text>
</comment>
<dbReference type="InterPro" id="IPR006073">
    <property type="entry name" value="GTP-bd"/>
</dbReference>
<evidence type="ECO:0000256" key="6">
    <source>
        <dbReference type="ARBA" id="ARBA00023134"/>
    </source>
</evidence>
<dbReference type="HAMAP" id="MF_00195">
    <property type="entry name" value="GTPase_Der"/>
    <property type="match status" value="1"/>
</dbReference>
<organism evidence="13 14">
    <name type="scientific">Longimicrobium terrae</name>
    <dbReference type="NCBI Taxonomy" id="1639882"/>
    <lineage>
        <taxon>Bacteria</taxon>
        <taxon>Pseudomonadati</taxon>
        <taxon>Gemmatimonadota</taxon>
        <taxon>Longimicrobiia</taxon>
        <taxon>Longimicrobiales</taxon>
        <taxon>Longimicrobiaceae</taxon>
        <taxon>Longimicrobium</taxon>
    </lineage>
</organism>
<evidence type="ECO:0000256" key="3">
    <source>
        <dbReference type="ARBA" id="ARBA00022517"/>
    </source>
</evidence>
<evidence type="ECO:0000256" key="1">
    <source>
        <dbReference type="ARBA" id="ARBA00008279"/>
    </source>
</evidence>
<dbReference type="PANTHER" id="PTHR43834:SF6">
    <property type="entry name" value="GTPASE DER"/>
    <property type="match status" value="1"/>
</dbReference>
<dbReference type="PROSITE" id="PS51712">
    <property type="entry name" value="G_ENGA"/>
    <property type="match status" value="2"/>
</dbReference>
<dbReference type="GO" id="GO:0042254">
    <property type="term" value="P:ribosome biogenesis"/>
    <property type="evidence" value="ECO:0007669"/>
    <property type="project" value="UniProtKB-KW"/>
</dbReference>
<dbReference type="SUPFAM" id="SSF52540">
    <property type="entry name" value="P-loop containing nucleoside triphosphate hydrolases"/>
    <property type="match status" value="2"/>
</dbReference>
<keyword evidence="4 10" id="KW-0677">Repeat</keyword>
<dbReference type="Proteomes" id="UP000582837">
    <property type="component" value="Unassembled WGS sequence"/>
</dbReference>
<dbReference type="FunFam" id="3.40.50.300:FF:000057">
    <property type="entry name" value="GTPase Der"/>
    <property type="match status" value="1"/>
</dbReference>
<dbReference type="Pfam" id="PF01926">
    <property type="entry name" value="MMR_HSR1"/>
    <property type="match status" value="2"/>
</dbReference>
<feature type="binding site" evidence="8">
    <location>
        <begin position="10"/>
        <end position="17"/>
    </location>
    <ligand>
        <name>GTP</name>
        <dbReference type="ChEBI" id="CHEBI:37565"/>
        <label>1</label>
    </ligand>
</feature>
<dbReference type="CDD" id="cd01895">
    <property type="entry name" value="EngA2"/>
    <property type="match status" value="1"/>
</dbReference>
<dbReference type="FunFam" id="3.30.300.20:FF:000004">
    <property type="entry name" value="GTPase Der"/>
    <property type="match status" value="1"/>
</dbReference>
<feature type="binding site" evidence="8">
    <location>
        <begin position="230"/>
        <end position="234"/>
    </location>
    <ligand>
        <name>GTP</name>
        <dbReference type="ChEBI" id="CHEBI:37565"/>
        <label>2</label>
    </ligand>
</feature>
<comment type="similarity">
    <text evidence="1 8 9 10">Belongs to the TRAFAC class TrmE-Era-EngA-EngB-Septin-like GTPase superfamily. EngA (Der) GTPase family.</text>
</comment>
<keyword evidence="14" id="KW-1185">Reference proteome</keyword>
<evidence type="ECO:0000313" key="14">
    <source>
        <dbReference type="Proteomes" id="UP000582837"/>
    </source>
</evidence>
<dbReference type="NCBIfam" id="TIGR00231">
    <property type="entry name" value="small_GTP"/>
    <property type="match status" value="2"/>
</dbReference>
<gene>
    <name evidence="8" type="primary">der</name>
    <name evidence="13" type="ORF">HNQ61_005412</name>
</gene>
<evidence type="ECO:0000256" key="10">
    <source>
        <dbReference type="RuleBase" id="RU004481"/>
    </source>
</evidence>
<dbReference type="AlphaFoldDB" id="A0A841H6F6"/>
<feature type="binding site" evidence="8">
    <location>
        <begin position="57"/>
        <end position="61"/>
    </location>
    <ligand>
        <name>GTP</name>
        <dbReference type="ChEBI" id="CHEBI:37565"/>
        <label>1</label>
    </ligand>
</feature>
<dbReference type="GO" id="GO:0043022">
    <property type="term" value="F:ribosome binding"/>
    <property type="evidence" value="ECO:0007669"/>
    <property type="project" value="TreeGrafter"/>
</dbReference>
<feature type="domain" description="EngA-type G" evidence="12">
    <location>
        <begin position="4"/>
        <end position="170"/>
    </location>
</feature>
<keyword evidence="3 8" id="KW-0690">Ribosome biogenesis</keyword>
<feature type="region of interest" description="Disordered" evidence="11">
    <location>
        <begin position="433"/>
        <end position="497"/>
    </location>
</feature>
<evidence type="ECO:0000256" key="5">
    <source>
        <dbReference type="ARBA" id="ARBA00022741"/>
    </source>
</evidence>
<feature type="compositionally biased region" description="Acidic residues" evidence="11">
    <location>
        <begin position="469"/>
        <end position="497"/>
    </location>
</feature>
<dbReference type="Gene3D" id="3.40.50.300">
    <property type="entry name" value="P-loop containing nucleotide triphosphate hydrolases"/>
    <property type="match status" value="2"/>
</dbReference>
<dbReference type="FunFam" id="3.40.50.300:FF:000040">
    <property type="entry name" value="GTPase Der"/>
    <property type="match status" value="1"/>
</dbReference>
<dbReference type="NCBIfam" id="TIGR03594">
    <property type="entry name" value="GTPase_EngA"/>
    <property type="match status" value="1"/>
</dbReference>
<dbReference type="InterPro" id="IPR032859">
    <property type="entry name" value="KH_dom-like"/>
</dbReference>
<keyword evidence="6 8" id="KW-0342">GTP-binding</keyword>
<dbReference type="GO" id="GO:0005525">
    <property type="term" value="F:GTP binding"/>
    <property type="evidence" value="ECO:0007669"/>
    <property type="project" value="UniProtKB-UniRule"/>
</dbReference>
<dbReference type="Gene3D" id="3.30.300.20">
    <property type="match status" value="1"/>
</dbReference>
<sequence>MKLPVVAVVGRPNVGKSTFFNRVLGERIAIVEDRPGVTRDRNFARTEWNGREFYLVDTGGMVENSDEPMDRLIRDQVLTAIAEADVLVLMVDGKAGPHPLDFAVAKHLRKINKPSVVLVNKVDNLGHPSATGHHDFWELGLGEPNPVSSLSGKGSGDVLDIIVQHLPDVEGEEEEALRVAVIGRPNVGKSSFVNRLLGEERLVVSDVAGTTRDAIDTPMRYQGRKLIFVDTAGLRRQSKIDHGVEFYSSLRTERAIERADVCLLLLDATEPIAVQDLKIAEKAWDSGRGLIIVCNKWDLVEKETMTAPRYEKEIRQRATYLQWVPILFTSTLTGQRVHRTLELIAEVQDQRKRRIPTHQVNETLRALVMRTKPPAHHGHPVKFLYGTQVSTEPPTMILWVNNPEGVTTSYERYLQNGFRAAWGFTGSPLVLRMRRRDDERDGGRRRQGVAHSPEEPEEEVPFQYVYEIGDGDSDDDFEFGGDDEAFEDEDDGDEDGR</sequence>
<proteinExistence type="inferred from homology"/>
<dbReference type="EMBL" id="JACHIA010000028">
    <property type="protein sequence ID" value="MBB6073741.1"/>
    <property type="molecule type" value="Genomic_DNA"/>
</dbReference>
<protein>
    <recommendedName>
        <fullName evidence="2 8">GTPase Der</fullName>
    </recommendedName>
    <alternativeName>
        <fullName evidence="7 8">GTP-binding protein EngA</fullName>
    </alternativeName>
</protein>
<feature type="binding site" evidence="8">
    <location>
        <begin position="295"/>
        <end position="298"/>
    </location>
    <ligand>
        <name>GTP</name>
        <dbReference type="ChEBI" id="CHEBI:37565"/>
        <label>2</label>
    </ligand>
</feature>
<dbReference type="InterPro" id="IPR016484">
    <property type="entry name" value="GTPase_Der"/>
</dbReference>
<evidence type="ECO:0000313" key="13">
    <source>
        <dbReference type="EMBL" id="MBB6073741.1"/>
    </source>
</evidence>
<evidence type="ECO:0000256" key="9">
    <source>
        <dbReference type="PROSITE-ProRule" id="PRU01049"/>
    </source>
</evidence>
<accession>A0A841H6F6</accession>
<dbReference type="PANTHER" id="PTHR43834">
    <property type="entry name" value="GTPASE DER"/>
    <property type="match status" value="1"/>
</dbReference>
<comment type="subunit">
    <text evidence="8">Associates with the 50S ribosomal subunit.</text>
</comment>
<feature type="compositionally biased region" description="Basic and acidic residues" evidence="11">
    <location>
        <begin position="435"/>
        <end position="444"/>
    </location>
</feature>
<comment type="function">
    <text evidence="8 10">GTPase that plays an essential role in the late steps of ribosome biogenesis.</text>
</comment>
<dbReference type="Pfam" id="PF14714">
    <property type="entry name" value="KH_dom-like"/>
    <property type="match status" value="1"/>
</dbReference>
<name>A0A841H6F6_9BACT</name>
<dbReference type="CDD" id="cd01894">
    <property type="entry name" value="EngA1"/>
    <property type="match status" value="1"/>
</dbReference>
<dbReference type="RefSeq" id="WP_170035580.1">
    <property type="nucleotide sequence ID" value="NZ_JABDTL010000001.1"/>
</dbReference>
<dbReference type="InterPro" id="IPR031166">
    <property type="entry name" value="G_ENGA"/>
</dbReference>
<evidence type="ECO:0000256" key="11">
    <source>
        <dbReference type="SAM" id="MobiDB-lite"/>
    </source>
</evidence>
<dbReference type="InterPro" id="IPR015946">
    <property type="entry name" value="KH_dom-like_a/b"/>
</dbReference>
<dbReference type="InterPro" id="IPR027417">
    <property type="entry name" value="P-loop_NTPase"/>
</dbReference>